<dbReference type="Pfam" id="PF00211">
    <property type="entry name" value="Guanylate_cyc"/>
    <property type="match status" value="1"/>
</dbReference>
<dbReference type="PANTHER" id="PTHR43081">
    <property type="entry name" value="ADENYLATE CYCLASE, TERMINAL-DIFFERENTIATION SPECIFIC-RELATED"/>
    <property type="match status" value="1"/>
</dbReference>
<evidence type="ECO:0000259" key="1">
    <source>
        <dbReference type="PROSITE" id="PS50006"/>
    </source>
</evidence>
<gene>
    <name evidence="3" type="ORF">J2851_003955</name>
</gene>
<dbReference type="EMBL" id="JAGINP010000014">
    <property type="protein sequence ID" value="MBP2294169.1"/>
    <property type="molecule type" value="Genomic_DNA"/>
</dbReference>
<dbReference type="InterPro" id="IPR008984">
    <property type="entry name" value="SMAD_FHA_dom_sf"/>
</dbReference>
<dbReference type="SMART" id="SM00044">
    <property type="entry name" value="CYCc"/>
    <property type="match status" value="1"/>
</dbReference>
<dbReference type="InterPro" id="IPR050697">
    <property type="entry name" value="Adenylyl/Guanylyl_Cyclase_3/4"/>
</dbReference>
<keyword evidence="4" id="KW-1185">Reference proteome</keyword>
<name>A0ABS4SPJ6_9PROT</name>
<feature type="domain" description="FHA" evidence="1">
    <location>
        <begin position="208"/>
        <end position="251"/>
    </location>
</feature>
<organism evidence="3 4">
    <name type="scientific">Azospirillum rugosum</name>
    <dbReference type="NCBI Taxonomy" id="416170"/>
    <lineage>
        <taxon>Bacteria</taxon>
        <taxon>Pseudomonadati</taxon>
        <taxon>Pseudomonadota</taxon>
        <taxon>Alphaproteobacteria</taxon>
        <taxon>Rhodospirillales</taxon>
        <taxon>Azospirillaceae</taxon>
        <taxon>Azospirillum</taxon>
    </lineage>
</organism>
<evidence type="ECO:0000313" key="3">
    <source>
        <dbReference type="EMBL" id="MBP2294169.1"/>
    </source>
</evidence>
<dbReference type="InterPro" id="IPR001054">
    <property type="entry name" value="A/G_cyclase"/>
</dbReference>
<dbReference type="SUPFAM" id="SSF55073">
    <property type="entry name" value="Nucleotide cyclase"/>
    <property type="match status" value="1"/>
</dbReference>
<dbReference type="Gene3D" id="2.60.200.20">
    <property type="match status" value="1"/>
</dbReference>
<dbReference type="RefSeq" id="WP_209768186.1">
    <property type="nucleotide sequence ID" value="NZ_JAGINP010000014.1"/>
</dbReference>
<dbReference type="InterPro" id="IPR029787">
    <property type="entry name" value="Nucleotide_cyclase"/>
</dbReference>
<dbReference type="CDD" id="cd00060">
    <property type="entry name" value="FHA"/>
    <property type="match status" value="1"/>
</dbReference>
<dbReference type="PANTHER" id="PTHR43081:SF19">
    <property type="entry name" value="PH-SENSITIVE ADENYLATE CYCLASE RV1264"/>
    <property type="match status" value="1"/>
</dbReference>
<proteinExistence type="predicted"/>
<reference evidence="3 4" key="1">
    <citation type="submission" date="2021-03" db="EMBL/GenBank/DDBJ databases">
        <title>Genomic Encyclopedia of Type Strains, Phase III (KMG-III): the genomes of soil and plant-associated and newly described type strains.</title>
        <authorList>
            <person name="Whitman W."/>
        </authorList>
    </citation>
    <scope>NUCLEOTIDE SEQUENCE [LARGE SCALE GENOMIC DNA]</scope>
    <source>
        <strain evidence="3 4">IMMIB AFH-6</strain>
    </source>
</reference>
<dbReference type="Pfam" id="PF00498">
    <property type="entry name" value="FHA"/>
    <property type="match status" value="1"/>
</dbReference>
<evidence type="ECO:0000313" key="4">
    <source>
        <dbReference type="Proteomes" id="UP000781958"/>
    </source>
</evidence>
<accession>A0ABS4SPJ6</accession>
<dbReference type="Proteomes" id="UP000781958">
    <property type="component" value="Unassembled WGS sequence"/>
</dbReference>
<dbReference type="PROSITE" id="PS50125">
    <property type="entry name" value="GUANYLATE_CYCLASE_2"/>
    <property type="match status" value="1"/>
</dbReference>
<protein>
    <submittedName>
        <fullName evidence="3">Class 3 adenylate cyclase</fullName>
    </submittedName>
</protein>
<evidence type="ECO:0000259" key="2">
    <source>
        <dbReference type="PROSITE" id="PS50125"/>
    </source>
</evidence>
<sequence length="296" mass="32135">MEKPLALLFVDIVDSTQLYERIGNVPAATLAQRVLAHLRLIIEANAGRVIKSLGDGLLAAFPTADDAAVSTLAMMEQQGGYGLRLRVGLHFGPVIQGREDLYGDACNVAARVEAIARAGEVLATDTFVQRLSPPLHRKAKLLNSISVKGKATPIRVFQIRLTDEAEETIESTTVGLTVSNRPDERGMLTLHLDYRGATVTMNCLLPRVTVGREETSGLRILSRQTSRQHAVIDFSRESFILTDHSTNGTFIRTGDSLPVVLRRDSTKLVGSGLIGFGAEPRTPGEDHVVAFRGELT</sequence>
<comment type="caution">
    <text evidence="3">The sequence shown here is derived from an EMBL/GenBank/DDBJ whole genome shotgun (WGS) entry which is preliminary data.</text>
</comment>
<dbReference type="InterPro" id="IPR000253">
    <property type="entry name" value="FHA_dom"/>
</dbReference>
<dbReference type="Gene3D" id="3.30.70.1230">
    <property type="entry name" value="Nucleotide cyclase"/>
    <property type="match status" value="1"/>
</dbReference>
<dbReference type="PROSITE" id="PS50006">
    <property type="entry name" value="FHA_DOMAIN"/>
    <property type="match status" value="1"/>
</dbReference>
<dbReference type="CDD" id="cd07302">
    <property type="entry name" value="CHD"/>
    <property type="match status" value="1"/>
</dbReference>
<feature type="domain" description="Guanylate cyclase" evidence="2">
    <location>
        <begin position="6"/>
        <end position="113"/>
    </location>
</feature>
<dbReference type="SUPFAM" id="SSF49879">
    <property type="entry name" value="SMAD/FHA domain"/>
    <property type="match status" value="1"/>
</dbReference>
<dbReference type="SMART" id="SM00240">
    <property type="entry name" value="FHA"/>
    <property type="match status" value="1"/>
</dbReference>